<organism evidence="5 6">
    <name type="scientific">Sulfobacillus acidophilus</name>
    <dbReference type="NCBI Taxonomy" id="53633"/>
    <lineage>
        <taxon>Bacteria</taxon>
        <taxon>Bacillati</taxon>
        <taxon>Bacillota</taxon>
        <taxon>Clostridia</taxon>
        <taxon>Eubacteriales</taxon>
        <taxon>Clostridiales Family XVII. Incertae Sedis</taxon>
        <taxon>Sulfobacillus</taxon>
    </lineage>
</organism>
<dbReference type="Gene3D" id="3.40.350.10">
    <property type="entry name" value="Creatinase/prolidase N-terminal domain"/>
    <property type="match status" value="1"/>
</dbReference>
<accession>A0A2T2WL84</accession>
<dbReference type="InterPro" id="IPR000587">
    <property type="entry name" value="Creatinase_N"/>
</dbReference>
<evidence type="ECO:0000313" key="5">
    <source>
        <dbReference type="EMBL" id="PSR22976.1"/>
    </source>
</evidence>
<proteinExistence type="predicted"/>
<dbReference type="PROSITE" id="PS00491">
    <property type="entry name" value="PROLINE_PEPTIDASE"/>
    <property type="match status" value="1"/>
</dbReference>
<evidence type="ECO:0000313" key="6">
    <source>
        <dbReference type="Proteomes" id="UP000241848"/>
    </source>
</evidence>
<dbReference type="PRINTS" id="PR00599">
    <property type="entry name" value="MAPEPTIDASE"/>
</dbReference>
<name>A0A2T2WL84_9FIRM</name>
<evidence type="ECO:0000259" key="4">
    <source>
        <dbReference type="Pfam" id="PF01321"/>
    </source>
</evidence>
<evidence type="ECO:0000256" key="1">
    <source>
        <dbReference type="ARBA" id="ARBA00022723"/>
    </source>
</evidence>
<dbReference type="Pfam" id="PF01321">
    <property type="entry name" value="Creatinase_N"/>
    <property type="match status" value="1"/>
</dbReference>
<dbReference type="InterPro" id="IPR050659">
    <property type="entry name" value="Peptidase_M24B"/>
</dbReference>
<keyword evidence="2" id="KW-0378">Hydrolase</keyword>
<feature type="domain" description="Creatinase N-terminal" evidence="4">
    <location>
        <begin position="24"/>
        <end position="151"/>
    </location>
</feature>
<dbReference type="SUPFAM" id="SSF53092">
    <property type="entry name" value="Creatinase/prolidase N-terminal domain"/>
    <property type="match status" value="1"/>
</dbReference>
<dbReference type="PANTHER" id="PTHR46112">
    <property type="entry name" value="AMINOPEPTIDASE"/>
    <property type="match status" value="1"/>
</dbReference>
<sequence>MTVHDRRWLMPFARGDVWMRSVLLRFQEALRERGWDGAVIASPESLSSTNLRYLSGFTGSSAYLVVSTENAWLLTDSRYLQQASVEAGDCEVLEQGVHVAASIARICREHGIFTLGWEDDKVPVRLFKEWLDTIPVVWRPLDHLIEELRLIKTSEEIDAIRRAAQIAGAALMEVLGNLVGRREIDVALDLEVAMRRLGAESLAFPTIVASGERGALPHAHPTDRVIRSGELATIDYGAQVEGYKSDETVTVATGPIPADLRRVWMVVKQAQTQAIATIRPGMSSRDVDEAARNVIRRAGYGDAFGHGTGHGVGLDIHEAPFASPNSSYERPLEAGMTITVEPGVYLAKIGGVRLEDTFVVTPTGFERLTIVRKSLSFLIRRTVVRRNFCAAICRGIRGQHYPNDVAAGSGCAGTATTHQLVD</sequence>
<feature type="domain" description="Peptidase M24" evidence="3">
    <location>
        <begin position="159"/>
        <end position="361"/>
    </location>
</feature>
<dbReference type="GO" id="GO:0008235">
    <property type="term" value="F:metalloexopeptidase activity"/>
    <property type="evidence" value="ECO:0007669"/>
    <property type="project" value="UniProtKB-ARBA"/>
</dbReference>
<dbReference type="CDD" id="cd01092">
    <property type="entry name" value="APP-like"/>
    <property type="match status" value="1"/>
</dbReference>
<dbReference type="AlphaFoldDB" id="A0A2T2WL84"/>
<comment type="caution">
    <text evidence="5">The sequence shown here is derived from an EMBL/GenBank/DDBJ whole genome shotgun (WGS) entry which is preliminary data.</text>
</comment>
<evidence type="ECO:0000259" key="3">
    <source>
        <dbReference type="Pfam" id="PF00557"/>
    </source>
</evidence>
<keyword evidence="1" id="KW-0479">Metal-binding</keyword>
<dbReference type="GO" id="GO:0004177">
    <property type="term" value="F:aminopeptidase activity"/>
    <property type="evidence" value="ECO:0007669"/>
    <property type="project" value="UniProtKB-ARBA"/>
</dbReference>
<dbReference type="EMBL" id="PXYV01000010">
    <property type="protein sequence ID" value="PSR22976.1"/>
    <property type="molecule type" value="Genomic_DNA"/>
</dbReference>
<dbReference type="SUPFAM" id="SSF55920">
    <property type="entry name" value="Creatinase/aminopeptidase"/>
    <property type="match status" value="1"/>
</dbReference>
<dbReference type="PANTHER" id="PTHR46112:SF3">
    <property type="entry name" value="AMINOPEPTIDASE YPDF"/>
    <property type="match status" value="1"/>
</dbReference>
<dbReference type="GO" id="GO:0046872">
    <property type="term" value="F:metal ion binding"/>
    <property type="evidence" value="ECO:0007669"/>
    <property type="project" value="UniProtKB-KW"/>
</dbReference>
<evidence type="ECO:0000256" key="2">
    <source>
        <dbReference type="ARBA" id="ARBA00022801"/>
    </source>
</evidence>
<dbReference type="InterPro" id="IPR000994">
    <property type="entry name" value="Pept_M24"/>
</dbReference>
<dbReference type="Proteomes" id="UP000241848">
    <property type="component" value="Unassembled WGS sequence"/>
</dbReference>
<dbReference type="InterPro" id="IPR001131">
    <property type="entry name" value="Peptidase_M24B_aminopep-P_CS"/>
</dbReference>
<gene>
    <name evidence="5" type="ORF">C7B45_04975</name>
</gene>
<dbReference type="InterPro" id="IPR036005">
    <property type="entry name" value="Creatinase/aminopeptidase-like"/>
</dbReference>
<dbReference type="InterPro" id="IPR001714">
    <property type="entry name" value="Pept_M24_MAP"/>
</dbReference>
<dbReference type="InterPro" id="IPR029149">
    <property type="entry name" value="Creatin/AminoP/Spt16_N"/>
</dbReference>
<evidence type="ECO:0008006" key="7">
    <source>
        <dbReference type="Google" id="ProtNLM"/>
    </source>
</evidence>
<protein>
    <recommendedName>
        <fullName evidence="7">Aminopeptidase P family protein</fullName>
    </recommendedName>
</protein>
<reference evidence="5 6" key="1">
    <citation type="journal article" date="2014" name="BMC Genomics">
        <title>Comparison of environmental and isolate Sulfobacillus genomes reveals diverse carbon, sulfur, nitrogen, and hydrogen metabolisms.</title>
        <authorList>
            <person name="Justice N.B."/>
            <person name="Norman A."/>
            <person name="Brown C.T."/>
            <person name="Singh A."/>
            <person name="Thomas B.C."/>
            <person name="Banfield J.F."/>
        </authorList>
    </citation>
    <scope>NUCLEOTIDE SEQUENCE [LARGE SCALE GENOMIC DNA]</scope>
    <source>
        <strain evidence="5">AMDSBA3</strain>
    </source>
</reference>
<dbReference type="Gene3D" id="3.90.230.10">
    <property type="entry name" value="Creatinase/methionine aminopeptidase superfamily"/>
    <property type="match status" value="1"/>
</dbReference>
<dbReference type="Pfam" id="PF00557">
    <property type="entry name" value="Peptidase_M24"/>
    <property type="match status" value="1"/>
</dbReference>